<dbReference type="SUPFAM" id="SSF52047">
    <property type="entry name" value="RNI-like"/>
    <property type="match status" value="1"/>
</dbReference>
<dbReference type="Pfam" id="PF24758">
    <property type="entry name" value="LRR_At5g56370"/>
    <property type="match status" value="1"/>
</dbReference>
<dbReference type="InterPro" id="IPR050232">
    <property type="entry name" value="FBL13/AtMIF1-like"/>
</dbReference>
<keyword evidence="3" id="KW-1185">Reference proteome</keyword>
<dbReference type="Gene3D" id="3.80.10.10">
    <property type="entry name" value="Ribonuclease Inhibitor"/>
    <property type="match status" value="1"/>
</dbReference>
<sequence length="358" mass="41341">MGNISELPEDLLLRILSFVPTKDIVATSLVSKSWRSLWTKVSRLTYEATFDPDKFTGFTRFLKESLSHQPHALETLHIGVCPLRIDIRPWIRTDVLCNLRELNVDVGIFGHISLPSVLFTCKKLVVLKLKGRIEVSVPSMICLPSLKTLHFFHLRLFNHESIHRILSNCPLLSYLRLEHRVMSKLHIVMPWLQRLTIVTNSSCEPSPTLLDCYIRGLEIRTPSLKPMERPRLIPKGRVNIQDLLSKFCVRVRIRSLSNFEKFTPRDCWKPPSYVPTCLLSSLQTLEWKEYTGTCAEKELVYQGLVRGFFGHRTNPDWSQTLNAIKWNRFSRLDSILPHLEGEKCTMTSGKLDIYKSDA</sequence>
<dbReference type="InterPro" id="IPR053781">
    <property type="entry name" value="F-box_AtFBL13-like"/>
</dbReference>
<name>A0A0D2ZSY7_BRAOL</name>
<evidence type="ECO:0000313" key="3">
    <source>
        <dbReference type="Proteomes" id="UP000032141"/>
    </source>
</evidence>
<dbReference type="Pfam" id="PF08387">
    <property type="entry name" value="FBD"/>
    <property type="match status" value="1"/>
</dbReference>
<dbReference type="OMA" id="FNHESIH"/>
<dbReference type="InterPro" id="IPR006566">
    <property type="entry name" value="FBD"/>
</dbReference>
<reference evidence="2" key="2">
    <citation type="submission" date="2015-06" db="UniProtKB">
        <authorList>
            <consortium name="EnsemblPlants"/>
        </authorList>
    </citation>
    <scope>IDENTIFICATION</scope>
</reference>
<dbReference type="Pfam" id="PF00646">
    <property type="entry name" value="F-box"/>
    <property type="match status" value="1"/>
</dbReference>
<dbReference type="SUPFAM" id="SSF81383">
    <property type="entry name" value="F-box domain"/>
    <property type="match status" value="1"/>
</dbReference>
<dbReference type="InterPro" id="IPR032675">
    <property type="entry name" value="LRR_dom_sf"/>
</dbReference>
<dbReference type="InterPro" id="IPR001810">
    <property type="entry name" value="F-box_dom"/>
</dbReference>
<protein>
    <recommendedName>
        <fullName evidence="1">F-box domain-containing protein</fullName>
    </recommendedName>
</protein>
<dbReference type="Gramene" id="Bo01014s030.1">
    <property type="protein sequence ID" value="Bo01014s030.1"/>
    <property type="gene ID" value="Bo01014s030"/>
</dbReference>
<dbReference type="HOGENOM" id="CLU_010721_1_2_1"/>
<dbReference type="PANTHER" id="PTHR31900">
    <property type="entry name" value="F-BOX/RNI SUPERFAMILY PROTEIN-RELATED"/>
    <property type="match status" value="1"/>
</dbReference>
<dbReference type="PROSITE" id="PS50181">
    <property type="entry name" value="FBOX"/>
    <property type="match status" value="1"/>
</dbReference>
<dbReference type="PANTHER" id="PTHR31900:SF34">
    <property type="entry name" value="EMB|CAB62440.1-RELATED"/>
    <property type="match status" value="1"/>
</dbReference>
<dbReference type="AlphaFoldDB" id="A0A0D2ZSY7"/>
<feature type="domain" description="F-box" evidence="1">
    <location>
        <begin position="1"/>
        <end position="49"/>
    </location>
</feature>
<proteinExistence type="predicted"/>
<dbReference type="SMART" id="SM00256">
    <property type="entry name" value="FBOX"/>
    <property type="match status" value="1"/>
</dbReference>
<dbReference type="InterPro" id="IPR055411">
    <property type="entry name" value="LRR_FXL15/At3g58940/PEG3-like"/>
</dbReference>
<dbReference type="STRING" id="109376.A0A0D2ZSY7"/>
<dbReference type="Proteomes" id="UP000032141">
    <property type="component" value="Unassembled WGS sequence"/>
</dbReference>
<accession>A0A0D2ZSY7</accession>
<evidence type="ECO:0000313" key="2">
    <source>
        <dbReference type="EnsemblPlants" id="Bo01014s030.1"/>
    </source>
</evidence>
<reference evidence="2" key="1">
    <citation type="journal article" date="2014" name="Genome Biol.">
        <title>Transcriptome and methylome profiling reveals relics of genome dominance in the mesopolyploid Brassica oleracea.</title>
        <authorList>
            <person name="Parkin I.A."/>
            <person name="Koh C."/>
            <person name="Tang H."/>
            <person name="Robinson S.J."/>
            <person name="Kagale S."/>
            <person name="Clarke W.E."/>
            <person name="Town C.D."/>
            <person name="Nixon J."/>
            <person name="Krishnakumar V."/>
            <person name="Bidwell S.L."/>
            <person name="Denoeud F."/>
            <person name="Belcram H."/>
            <person name="Links M.G."/>
            <person name="Just J."/>
            <person name="Clarke C."/>
            <person name="Bender T."/>
            <person name="Huebert T."/>
            <person name="Mason A.S."/>
            <person name="Pires J.C."/>
            <person name="Barker G."/>
            <person name="Moore J."/>
            <person name="Walley P.G."/>
            <person name="Manoli S."/>
            <person name="Batley J."/>
            <person name="Edwards D."/>
            <person name="Nelson M.N."/>
            <person name="Wang X."/>
            <person name="Paterson A.H."/>
            <person name="King G."/>
            <person name="Bancroft I."/>
            <person name="Chalhoub B."/>
            <person name="Sharpe A.G."/>
        </authorList>
    </citation>
    <scope>NUCLEOTIDE SEQUENCE [LARGE SCALE GENOMIC DNA]</scope>
    <source>
        <strain evidence="2">cv. TO1000</strain>
    </source>
</reference>
<dbReference type="EnsemblPlants" id="Bo01014s030.1">
    <property type="protein sequence ID" value="Bo01014s030.1"/>
    <property type="gene ID" value="Bo01014s030"/>
</dbReference>
<dbReference type="Gene3D" id="1.20.1280.50">
    <property type="match status" value="1"/>
</dbReference>
<evidence type="ECO:0000259" key="1">
    <source>
        <dbReference type="PROSITE" id="PS50181"/>
    </source>
</evidence>
<dbReference type="InterPro" id="IPR036047">
    <property type="entry name" value="F-box-like_dom_sf"/>
</dbReference>
<organism evidence="2 3">
    <name type="scientific">Brassica oleracea var. oleracea</name>
    <dbReference type="NCBI Taxonomy" id="109376"/>
    <lineage>
        <taxon>Eukaryota</taxon>
        <taxon>Viridiplantae</taxon>
        <taxon>Streptophyta</taxon>
        <taxon>Embryophyta</taxon>
        <taxon>Tracheophyta</taxon>
        <taxon>Spermatophyta</taxon>
        <taxon>Magnoliopsida</taxon>
        <taxon>eudicotyledons</taxon>
        <taxon>Gunneridae</taxon>
        <taxon>Pentapetalae</taxon>
        <taxon>rosids</taxon>
        <taxon>malvids</taxon>
        <taxon>Brassicales</taxon>
        <taxon>Brassicaceae</taxon>
        <taxon>Brassiceae</taxon>
        <taxon>Brassica</taxon>
    </lineage>
</organism>
<dbReference type="CDD" id="cd22160">
    <property type="entry name" value="F-box_AtFBL13-like"/>
    <property type="match status" value="1"/>
</dbReference>